<keyword evidence="2" id="KW-1133">Transmembrane helix</keyword>
<dbReference type="RefSeq" id="WP_132644280.1">
    <property type="nucleotide sequence ID" value="NZ_CP181386.1"/>
</dbReference>
<dbReference type="GeneID" id="99686861"/>
<keyword evidence="2" id="KW-0472">Membrane</keyword>
<reference evidence="4 5" key="1">
    <citation type="submission" date="2019-03" db="EMBL/GenBank/DDBJ databases">
        <title>Genomic Encyclopedia of Type Strains, Phase IV (KMG-IV): sequencing the most valuable type-strain genomes for metagenomic binning, comparative biology and taxonomic classification.</title>
        <authorList>
            <person name="Goeker M."/>
        </authorList>
    </citation>
    <scope>NUCLEOTIDE SEQUENCE [LARGE SCALE GENOMIC DNA]</scope>
    <source>
        <strain evidence="4 5">DSM 1709</strain>
    </source>
</reference>
<evidence type="ECO:0000313" key="4">
    <source>
        <dbReference type="EMBL" id="TCP05261.1"/>
    </source>
</evidence>
<dbReference type="OrthoDB" id="9149266at2"/>
<evidence type="ECO:0000256" key="2">
    <source>
        <dbReference type="SAM" id="Phobius"/>
    </source>
</evidence>
<evidence type="ECO:0000259" key="3">
    <source>
        <dbReference type="Pfam" id="PF10881"/>
    </source>
</evidence>
<protein>
    <submittedName>
        <fullName evidence="4">Uncharacterized protein DUF2726</fullName>
    </submittedName>
</protein>
<evidence type="ECO:0000256" key="1">
    <source>
        <dbReference type="SAM" id="MobiDB-lite"/>
    </source>
</evidence>
<keyword evidence="2" id="KW-0812">Transmembrane</keyword>
<dbReference type="InterPro" id="IPR024402">
    <property type="entry name" value="DUF2726"/>
</dbReference>
<evidence type="ECO:0000313" key="5">
    <source>
        <dbReference type="Proteomes" id="UP000295106"/>
    </source>
</evidence>
<dbReference type="Pfam" id="PF10881">
    <property type="entry name" value="DUF2726"/>
    <property type="match status" value="1"/>
</dbReference>
<dbReference type="AlphaFoldDB" id="A0A4R2MFR8"/>
<feature type="compositionally biased region" description="Basic and acidic residues" evidence="1">
    <location>
        <begin position="222"/>
        <end position="236"/>
    </location>
</feature>
<feature type="domain" description="DUF2726" evidence="3">
    <location>
        <begin position="45"/>
        <end position="159"/>
    </location>
</feature>
<accession>A0A4R2MFR8</accession>
<proteinExistence type="predicted"/>
<comment type="caution">
    <text evidence="4">The sequence shown here is derived from an EMBL/GenBank/DDBJ whole genome shotgun (WGS) entry which is preliminary data.</text>
</comment>
<dbReference type="EMBL" id="SLXD01000001">
    <property type="protein sequence ID" value="TCP05261.1"/>
    <property type="molecule type" value="Genomic_DNA"/>
</dbReference>
<sequence>MPPALPWILSSIACALLGAAAALWFARRRTRAAPAPSPEGLFAARPVFDAVERRVHRVLRDALPGSLVLARVPLRRICRPLDAERARIFVPRMATLDVAFLICSPSGRVLAAIDLERSEDPAVSEQRRFKAEILAGCRVRYLRCDPQAMPDADELARLVEASTPRDRAAAEPAPALPRRRDRHVWIDNAPAPLAENSWVGEVPAEPAAALQPAPPWVTPTRRAGDHRRDGTPPRRH</sequence>
<gene>
    <name evidence="4" type="ORF">EV684_101133</name>
</gene>
<organism evidence="4 5">
    <name type="scientific">Rubrivivax gelatinosus</name>
    <name type="common">Rhodocyclus gelatinosus</name>
    <name type="synonym">Rhodopseudomonas gelatinosa</name>
    <dbReference type="NCBI Taxonomy" id="28068"/>
    <lineage>
        <taxon>Bacteria</taxon>
        <taxon>Pseudomonadati</taxon>
        <taxon>Pseudomonadota</taxon>
        <taxon>Betaproteobacteria</taxon>
        <taxon>Burkholderiales</taxon>
        <taxon>Sphaerotilaceae</taxon>
        <taxon>Rubrivivax</taxon>
    </lineage>
</organism>
<feature type="region of interest" description="Disordered" evidence="1">
    <location>
        <begin position="197"/>
        <end position="236"/>
    </location>
</feature>
<name>A0A4R2MFR8_RUBGE</name>
<feature type="transmembrane region" description="Helical" evidence="2">
    <location>
        <begin position="6"/>
        <end position="26"/>
    </location>
</feature>
<dbReference type="Proteomes" id="UP000295106">
    <property type="component" value="Unassembled WGS sequence"/>
</dbReference>